<keyword evidence="1" id="KW-1133">Transmembrane helix</keyword>
<keyword evidence="1" id="KW-0812">Transmembrane</keyword>
<dbReference type="Proteomes" id="UP000037247">
    <property type="component" value="Unassembled WGS sequence"/>
</dbReference>
<feature type="transmembrane region" description="Helical" evidence="1">
    <location>
        <begin position="74"/>
        <end position="91"/>
    </location>
</feature>
<gene>
    <name evidence="2" type="ORF">ABW18_09775</name>
</gene>
<dbReference type="EMBL" id="LDTZ01000016">
    <property type="protein sequence ID" value="KNA91478.1"/>
    <property type="molecule type" value="Genomic_DNA"/>
</dbReference>
<sequence>MAPDVSSNRLARVLGGMLLGMGALHFAAPKPFDEIVPPEIAGALGTDARTLTYASGVAEVGIGAGLLVPQTRRLAAGSAAALFVAVYPANINMVRMWWHKPPVYKAIAIGRLPLQIPLIAAAVKVFRHSK</sequence>
<evidence type="ECO:0000313" key="3">
    <source>
        <dbReference type="Proteomes" id="UP000037247"/>
    </source>
</evidence>
<feature type="transmembrane region" description="Helical" evidence="1">
    <location>
        <begin position="48"/>
        <end position="67"/>
    </location>
</feature>
<dbReference type="PANTHER" id="PTHR36974">
    <property type="entry name" value="MEMBRANE PROTEIN-RELATED"/>
    <property type="match status" value="1"/>
</dbReference>
<dbReference type="RefSeq" id="WP_049698804.1">
    <property type="nucleotide sequence ID" value="NZ_CBDRLS010000002.1"/>
</dbReference>
<evidence type="ECO:0000256" key="1">
    <source>
        <dbReference type="SAM" id="Phobius"/>
    </source>
</evidence>
<dbReference type="PANTHER" id="PTHR36974:SF1">
    <property type="entry name" value="DOXX FAMILY MEMBRANE PROTEIN"/>
    <property type="match status" value="1"/>
</dbReference>
<feature type="transmembrane region" description="Helical" evidence="1">
    <location>
        <begin position="12"/>
        <end position="28"/>
    </location>
</feature>
<organism evidence="2 3">
    <name type="scientific">Gordonia jacobaea</name>
    <dbReference type="NCBI Taxonomy" id="122202"/>
    <lineage>
        <taxon>Bacteria</taxon>
        <taxon>Bacillati</taxon>
        <taxon>Actinomycetota</taxon>
        <taxon>Actinomycetes</taxon>
        <taxon>Mycobacteriales</taxon>
        <taxon>Gordoniaceae</taxon>
        <taxon>Gordonia</taxon>
    </lineage>
</organism>
<proteinExistence type="predicted"/>
<reference evidence="2 3" key="1">
    <citation type="submission" date="2015-05" db="EMBL/GenBank/DDBJ databases">
        <title>Draft genome sequence of the bacterium Gordonia jacobaea a new member of the Gordonia genus.</title>
        <authorList>
            <person name="Jimenez-Galisteo G."/>
            <person name="Dominguez A."/>
            <person name="Munoz E."/>
            <person name="Vinas M."/>
        </authorList>
    </citation>
    <scope>NUCLEOTIDE SEQUENCE [LARGE SCALE GENOMIC DNA]</scope>
    <source>
        <strain evidence="3">mv1</strain>
    </source>
</reference>
<evidence type="ECO:0000313" key="2">
    <source>
        <dbReference type="EMBL" id="KNA91478.1"/>
    </source>
</evidence>
<name>A0ABR5ID13_9ACTN</name>
<keyword evidence="1" id="KW-0472">Membrane</keyword>
<keyword evidence="3" id="KW-1185">Reference proteome</keyword>
<accession>A0ABR5ID13</accession>
<protein>
    <submittedName>
        <fullName evidence="2">Membrane protein</fullName>
    </submittedName>
</protein>
<feature type="transmembrane region" description="Helical" evidence="1">
    <location>
        <begin position="103"/>
        <end position="126"/>
    </location>
</feature>
<comment type="caution">
    <text evidence="2">The sequence shown here is derived from an EMBL/GenBank/DDBJ whole genome shotgun (WGS) entry which is preliminary data.</text>
</comment>